<dbReference type="EMBL" id="CM055093">
    <property type="protein sequence ID" value="KAJ7566728.1"/>
    <property type="molecule type" value="Genomic_DNA"/>
</dbReference>
<gene>
    <name evidence="1" type="ORF">O6H91_02G116400</name>
</gene>
<evidence type="ECO:0000313" key="2">
    <source>
        <dbReference type="Proteomes" id="UP001162992"/>
    </source>
</evidence>
<sequence length="561" mass="61300">MNGAYASQILSDKLTKLNNSQQSIETLSHWCIFHRKKAKQVVETWGKEFVAASKDQQVPLLYLANDILQNSRRKGLEFVNEFWNVLPASLKGAVESGDENVRTTIFRLIDIWEDRKVFGARGQSLKEELLEKDAPSSLENHGKRLRSSIRIKRDGGILEKVATAYLAVHEGVPEEESTLAECSIAISRVESLGREAGGQIGNGTDPAIADELQQQQMLISQCIELLEATEANRTKLASLFKEALHDQERKLVHIRTQLQSWFGCIFMQVTAHLPLVADDKAQAQASHAGALRQRLLTGGSRLGELASSSQSGPEFSLSRQTTVSLHEHRSALENGGPRSAFVGSLMSTEPMFGSMVAVDTQSNKRKDAAAEVAAKLAASTSSAAMLTSVLSSLAAEEVAASYSNSLPLQSSRVEYFSGPPLQEKRHRLDSTADVMLNSDASSSYMQHHPAAPHPQVGLQLQQTAPNHLTTMHHQPPPMQHQAHIQHQASSVQPQSTPPVPQYMGYRYSGGPAPLPLQSPRVSMPPQPYPPGFVPAPYQPPQPPGMGFYGQPPLPPTPVPRQ</sequence>
<accession>A0ACC2EJM2</accession>
<proteinExistence type="predicted"/>
<organism evidence="1 2">
    <name type="scientific">Diphasiastrum complanatum</name>
    <name type="common">Issler's clubmoss</name>
    <name type="synonym">Lycopodium complanatum</name>
    <dbReference type="NCBI Taxonomy" id="34168"/>
    <lineage>
        <taxon>Eukaryota</taxon>
        <taxon>Viridiplantae</taxon>
        <taxon>Streptophyta</taxon>
        <taxon>Embryophyta</taxon>
        <taxon>Tracheophyta</taxon>
        <taxon>Lycopodiopsida</taxon>
        <taxon>Lycopodiales</taxon>
        <taxon>Lycopodiaceae</taxon>
        <taxon>Lycopodioideae</taxon>
        <taxon>Diphasiastrum</taxon>
    </lineage>
</organism>
<reference evidence="2" key="1">
    <citation type="journal article" date="2024" name="Proc. Natl. Acad. Sci. U.S.A.">
        <title>Extraordinary preservation of gene collinearity over three hundred million years revealed in homosporous lycophytes.</title>
        <authorList>
            <person name="Li C."/>
            <person name="Wickell D."/>
            <person name="Kuo L.Y."/>
            <person name="Chen X."/>
            <person name="Nie B."/>
            <person name="Liao X."/>
            <person name="Peng D."/>
            <person name="Ji J."/>
            <person name="Jenkins J."/>
            <person name="Williams M."/>
            <person name="Shu S."/>
            <person name="Plott C."/>
            <person name="Barry K."/>
            <person name="Rajasekar S."/>
            <person name="Grimwood J."/>
            <person name="Han X."/>
            <person name="Sun S."/>
            <person name="Hou Z."/>
            <person name="He W."/>
            <person name="Dai G."/>
            <person name="Sun C."/>
            <person name="Schmutz J."/>
            <person name="Leebens-Mack J.H."/>
            <person name="Li F.W."/>
            <person name="Wang L."/>
        </authorList>
    </citation>
    <scope>NUCLEOTIDE SEQUENCE [LARGE SCALE GENOMIC DNA]</scope>
    <source>
        <strain evidence="2">cv. PW_Plant_1</strain>
    </source>
</reference>
<protein>
    <submittedName>
        <fullName evidence="1">Uncharacterized protein</fullName>
    </submittedName>
</protein>
<comment type="caution">
    <text evidence="1">The sequence shown here is derived from an EMBL/GenBank/DDBJ whole genome shotgun (WGS) entry which is preliminary data.</text>
</comment>
<dbReference type="Proteomes" id="UP001162992">
    <property type="component" value="Chromosome 2"/>
</dbReference>
<keyword evidence="2" id="KW-1185">Reference proteome</keyword>
<name>A0ACC2EJM2_DIPCM</name>
<evidence type="ECO:0000313" key="1">
    <source>
        <dbReference type="EMBL" id="KAJ7566728.1"/>
    </source>
</evidence>